<accession>U4KW44</accession>
<dbReference type="GO" id="GO:0071966">
    <property type="term" value="P:fungal-type cell wall polysaccharide metabolic process"/>
    <property type="evidence" value="ECO:0007669"/>
    <property type="project" value="TreeGrafter"/>
</dbReference>
<protein>
    <submittedName>
        <fullName evidence="3">Similar to Alkali-sensitive linkage protein 1 acc. no. Q09788</fullName>
    </submittedName>
</protein>
<feature type="signal peptide" evidence="1">
    <location>
        <begin position="1"/>
        <end position="22"/>
    </location>
</feature>
<evidence type="ECO:0000313" key="4">
    <source>
        <dbReference type="Proteomes" id="UP000018144"/>
    </source>
</evidence>
<dbReference type="InterPro" id="IPR024655">
    <property type="entry name" value="Asl1_glyco_hydro_catalytic"/>
</dbReference>
<feature type="chain" id="PRO_5004650788" evidence="1">
    <location>
        <begin position="23"/>
        <end position="289"/>
    </location>
</feature>
<evidence type="ECO:0000313" key="3">
    <source>
        <dbReference type="EMBL" id="CCX05627.1"/>
    </source>
</evidence>
<dbReference type="OrthoDB" id="43654at2759"/>
<name>U4KW44_PYROM</name>
<keyword evidence="4" id="KW-1185">Reference proteome</keyword>
<dbReference type="Proteomes" id="UP000018144">
    <property type="component" value="Unassembled WGS sequence"/>
</dbReference>
<proteinExistence type="predicted"/>
<reference evidence="3 4" key="1">
    <citation type="journal article" date="2013" name="PLoS Genet.">
        <title>The genome and development-dependent transcriptomes of Pyronema confluens: a window into fungal evolution.</title>
        <authorList>
            <person name="Traeger S."/>
            <person name="Altegoer F."/>
            <person name="Freitag M."/>
            <person name="Gabaldon T."/>
            <person name="Kempken F."/>
            <person name="Kumar A."/>
            <person name="Marcet-Houben M."/>
            <person name="Poggeler S."/>
            <person name="Stajich J.E."/>
            <person name="Nowrousian M."/>
        </authorList>
    </citation>
    <scope>NUCLEOTIDE SEQUENCE [LARGE SCALE GENOMIC DNA]</scope>
    <source>
        <strain evidence="4">CBS 100304</strain>
        <tissue evidence="3">Vegetative mycelium</tissue>
    </source>
</reference>
<dbReference type="Gene3D" id="3.20.20.80">
    <property type="entry name" value="Glycosidases"/>
    <property type="match status" value="1"/>
</dbReference>
<dbReference type="InterPro" id="IPR053183">
    <property type="entry name" value="ASL1"/>
</dbReference>
<keyword evidence="1" id="KW-0732">Signal</keyword>
<dbReference type="EMBL" id="HF935262">
    <property type="protein sequence ID" value="CCX05627.1"/>
    <property type="molecule type" value="Genomic_DNA"/>
</dbReference>
<evidence type="ECO:0000259" key="2">
    <source>
        <dbReference type="Pfam" id="PF11790"/>
    </source>
</evidence>
<dbReference type="STRING" id="1076935.U4KW44"/>
<dbReference type="GO" id="GO:0009277">
    <property type="term" value="C:fungal-type cell wall"/>
    <property type="evidence" value="ECO:0007669"/>
    <property type="project" value="TreeGrafter"/>
</dbReference>
<dbReference type="SUPFAM" id="SSF51445">
    <property type="entry name" value="(Trans)glycosidases"/>
    <property type="match status" value="1"/>
</dbReference>
<dbReference type="InterPro" id="IPR017853">
    <property type="entry name" value="GH"/>
</dbReference>
<dbReference type="OMA" id="WYDNFAG"/>
<dbReference type="AlphaFoldDB" id="U4KW44"/>
<organism evidence="3 4">
    <name type="scientific">Pyronema omphalodes (strain CBS 100304)</name>
    <name type="common">Pyronema confluens</name>
    <dbReference type="NCBI Taxonomy" id="1076935"/>
    <lineage>
        <taxon>Eukaryota</taxon>
        <taxon>Fungi</taxon>
        <taxon>Dikarya</taxon>
        <taxon>Ascomycota</taxon>
        <taxon>Pezizomycotina</taxon>
        <taxon>Pezizomycetes</taxon>
        <taxon>Pezizales</taxon>
        <taxon>Pyronemataceae</taxon>
        <taxon>Pyronema</taxon>
    </lineage>
</organism>
<feature type="domain" description="Asl1-like glycosyl hydrolase catalytic" evidence="2">
    <location>
        <begin position="36"/>
        <end position="261"/>
    </location>
</feature>
<dbReference type="eggNOG" id="ENOG502S2W1">
    <property type="taxonomic scope" value="Eukaryota"/>
</dbReference>
<gene>
    <name evidence="3" type="ORF">PCON_05214</name>
</gene>
<evidence type="ECO:0000256" key="1">
    <source>
        <dbReference type="SAM" id="SignalP"/>
    </source>
</evidence>
<dbReference type="PANTHER" id="PTHR34154">
    <property type="entry name" value="ALKALI-SENSITIVE LINKAGE PROTEIN 1"/>
    <property type="match status" value="1"/>
</dbReference>
<dbReference type="Pfam" id="PF11790">
    <property type="entry name" value="Glyco_hydro_cc"/>
    <property type="match status" value="1"/>
</dbReference>
<dbReference type="PANTHER" id="PTHR34154:SF3">
    <property type="entry name" value="ALKALI-SENSITIVE LINKAGE PROTEIN 1"/>
    <property type="match status" value="1"/>
</dbReference>
<sequence length="289" mass="32149">MPLFLTPLLSFILLSLLHIAAASKRGLIFIPALSNSGSTLGNNPGRLSWYYNYHSRPLPNAPTSNLEYVPMLWGAPHPGQDFYADVSSLPQLPRYILGFNEPDMSRAVGGSDISPGYAAALWRQHIQPWAARGVKLGAPAVASTPNGRQWLRDFLGACSGCTIDFLPLHWYGNYKGFREYIWSVQQEYPGMELWLTEVGFPWESEGETRSFFEDVIQFLDSSPAVGKYAWFGSFKVGEGNIGPNSAMLDSNGRLTALGQRYVGSKRRWINRRRDLRRGLRSVGSAGIGK</sequence>